<proteinExistence type="predicted"/>
<keyword evidence="3" id="KW-1185">Reference proteome</keyword>
<evidence type="ECO:0000313" key="3">
    <source>
        <dbReference type="Proteomes" id="UP001519271"/>
    </source>
</evidence>
<evidence type="ECO:0000256" key="1">
    <source>
        <dbReference type="SAM" id="Phobius"/>
    </source>
</evidence>
<keyword evidence="1" id="KW-0472">Membrane</keyword>
<reference evidence="2 3" key="1">
    <citation type="submission" date="2021-03" db="EMBL/GenBank/DDBJ databases">
        <title>Genomic Encyclopedia of Type Strains, Phase IV (KMG-IV): sequencing the most valuable type-strain genomes for metagenomic binning, comparative biology and taxonomic classification.</title>
        <authorList>
            <person name="Goeker M."/>
        </authorList>
    </citation>
    <scope>NUCLEOTIDE SEQUENCE [LARGE SCALE GENOMIC DNA]</scope>
    <source>
        <strain evidence="2 3">DSM 6139</strain>
    </source>
</reference>
<feature type="transmembrane region" description="Helical" evidence="1">
    <location>
        <begin position="310"/>
        <end position="333"/>
    </location>
</feature>
<name>A0ABS4G1W0_9CLOT</name>
<dbReference type="Proteomes" id="UP001519271">
    <property type="component" value="Unassembled WGS sequence"/>
</dbReference>
<evidence type="ECO:0000313" key="2">
    <source>
        <dbReference type="EMBL" id="MBP1918501.1"/>
    </source>
</evidence>
<keyword evidence="1" id="KW-0812">Transmembrane</keyword>
<sequence length="377" mass="42852">MQLIKQVLLDIIKEIKWVLIYGIITTIVIMAFILIGSSYNAVASKSEAIDRFLNHNITMAKIRSVGLHNDSKAEQERINTKLVESLDNYYKYVFSEDGNAGTYVVLSGRNGYQQVILLLGAYSNLTPFDEEQIDGVTFAVSYDQKNNSNSTITIKGNDYPLHIAPKGMSIYHPLSFLPPNSELLNSTLFVFSHDYETIQKLFPRTEYPELGESIFLERIILAEPNNMDLLRLRNVVVGNTGDYVSFQSTKDFISSVSSSGTRTHKTYLLFYVSALTALIVSMLLNIYNIMNRRIPDYIIHHLFGASKTSIYVRMFVFALAYHIIPVLGSVLMLRLNRMLSPVNIFMILTIVFGSIFFVTELAYMKFQVMFEQGLRGE</sequence>
<accession>A0ABS4G1W0</accession>
<feature type="transmembrane region" description="Helical" evidence="1">
    <location>
        <begin position="268"/>
        <end position="290"/>
    </location>
</feature>
<gene>
    <name evidence="2" type="ORF">J2Z34_000977</name>
</gene>
<feature type="transmembrane region" description="Helical" evidence="1">
    <location>
        <begin position="345"/>
        <end position="364"/>
    </location>
</feature>
<feature type="transmembrane region" description="Helical" evidence="1">
    <location>
        <begin position="20"/>
        <end position="42"/>
    </location>
</feature>
<dbReference type="EMBL" id="JAGGKC010000006">
    <property type="protein sequence ID" value="MBP1918501.1"/>
    <property type="molecule type" value="Genomic_DNA"/>
</dbReference>
<comment type="caution">
    <text evidence="2">The sequence shown here is derived from an EMBL/GenBank/DDBJ whole genome shotgun (WGS) entry which is preliminary data.</text>
</comment>
<organism evidence="2 3">
    <name type="scientific">Youngiibacter multivorans</name>
    <dbReference type="NCBI Taxonomy" id="937251"/>
    <lineage>
        <taxon>Bacteria</taxon>
        <taxon>Bacillati</taxon>
        <taxon>Bacillota</taxon>
        <taxon>Clostridia</taxon>
        <taxon>Eubacteriales</taxon>
        <taxon>Clostridiaceae</taxon>
        <taxon>Youngiibacter</taxon>
    </lineage>
</organism>
<protein>
    <submittedName>
        <fullName evidence="2">Membrane protein</fullName>
    </submittedName>
</protein>
<dbReference type="RefSeq" id="WP_209458736.1">
    <property type="nucleotide sequence ID" value="NZ_JAGGKC010000006.1"/>
</dbReference>
<keyword evidence="1" id="KW-1133">Transmembrane helix</keyword>